<evidence type="ECO:0000313" key="1">
    <source>
        <dbReference type="EMBL" id="ERK30986.1"/>
    </source>
</evidence>
<name>U2NQ52_9CLOT</name>
<evidence type="ECO:0000313" key="2">
    <source>
        <dbReference type="Proteomes" id="UP000016721"/>
    </source>
</evidence>
<proteinExistence type="predicted"/>
<dbReference type="OrthoDB" id="8794104at2"/>
<sequence length="138" mass="15984">MESDIENIVNKIMNFKPRNDDWFELEEILEKLYNSNRVGLGLEAMLRIYERYPDEDNDILWGMLHGIEGIENYEVKVIESIARTPSFFGILMINRMLNAKIYSIENINLIDILKSVVGNPIATNYVKETASHFISIGK</sequence>
<comment type="caution">
    <text evidence="1">The sequence shown here is derived from an EMBL/GenBank/DDBJ whole genome shotgun (WGS) entry which is preliminary data.</text>
</comment>
<dbReference type="RefSeq" id="WP_021802262.1">
    <property type="nucleotide sequence ID" value="NZ_KI273145.1"/>
</dbReference>
<dbReference type="PATRIC" id="fig|1294142.3.peg.2335"/>
<gene>
    <name evidence="1" type="ORF">CINTURNW_2265</name>
</gene>
<dbReference type="eggNOG" id="ENOG5033FWG">
    <property type="taxonomic scope" value="Bacteria"/>
</dbReference>
<reference evidence="1 2" key="1">
    <citation type="journal article" date="2013" name="Genome Announc.">
        <title>Draft Genome Sequence of the Hydrogen- and Ethanol-Producing Bacterium Clostridium intestinale Strain URNW.</title>
        <authorList>
            <person name="Lal S."/>
            <person name="Ramachandran U."/>
            <person name="Zhang X."/>
            <person name="Sparling R."/>
            <person name="Levin D.B."/>
        </authorList>
    </citation>
    <scope>NUCLEOTIDE SEQUENCE [LARGE SCALE GENOMIC DNA]</scope>
    <source>
        <strain evidence="1 2">URNW</strain>
    </source>
</reference>
<keyword evidence="2" id="KW-1185">Reference proteome</keyword>
<organism evidence="1 2">
    <name type="scientific">Clostridium intestinale URNW</name>
    <dbReference type="NCBI Taxonomy" id="1294142"/>
    <lineage>
        <taxon>Bacteria</taxon>
        <taxon>Bacillati</taxon>
        <taxon>Bacillota</taxon>
        <taxon>Clostridia</taxon>
        <taxon>Eubacteriales</taxon>
        <taxon>Clostridiaceae</taxon>
        <taxon>Clostridium</taxon>
    </lineage>
</organism>
<dbReference type="Proteomes" id="UP000016721">
    <property type="component" value="Unassembled WGS sequence"/>
</dbReference>
<dbReference type="HOGENOM" id="CLU_1851663_0_0_9"/>
<protein>
    <submittedName>
        <fullName evidence="1">Uncharacterized protein</fullName>
    </submittedName>
</protein>
<dbReference type="EMBL" id="APJA01000012">
    <property type="protein sequence ID" value="ERK30986.1"/>
    <property type="molecule type" value="Genomic_DNA"/>
</dbReference>
<accession>U2NQ52</accession>
<dbReference type="AlphaFoldDB" id="U2NQ52"/>